<reference evidence="2" key="1">
    <citation type="submission" date="2021-04" db="EMBL/GenBank/DDBJ databases">
        <title>The genome sequence of Ideonella sp. 4Y11.</title>
        <authorList>
            <person name="Liu Y."/>
        </authorList>
    </citation>
    <scope>NUCLEOTIDE SEQUENCE</scope>
    <source>
        <strain evidence="2">4Y11</strain>
    </source>
</reference>
<keyword evidence="3" id="KW-1185">Reference proteome</keyword>
<dbReference type="Gene3D" id="1.10.150.20">
    <property type="entry name" value="5' to 3' exonuclease, C-terminal subdomain"/>
    <property type="match status" value="1"/>
</dbReference>
<gene>
    <name evidence="2" type="ORF">KAK06_08235</name>
</gene>
<sequence length="189" mass="20075">MSADMKALPGMGPTAGQAEHACVSRVLELPVARGLGETLAVLLAAHLQAQPGWRGLQSRVRPAPLGQPGEPERLRLQFKVEAGTDLGGMLTGVARALRAACVAWLPAEPPPPPPRPARRGLRDWPIDALGLSLRCELALRRAGIETLGALARLDERGLLALPHLGRRQVAEVVDRLAAHGLRPGDTWPG</sequence>
<dbReference type="InterPro" id="IPR011260">
    <property type="entry name" value="RNAP_asu_C"/>
</dbReference>
<dbReference type="GO" id="GO:0003899">
    <property type="term" value="F:DNA-directed RNA polymerase activity"/>
    <property type="evidence" value="ECO:0007669"/>
    <property type="project" value="InterPro"/>
</dbReference>
<evidence type="ECO:0000313" key="3">
    <source>
        <dbReference type="Proteomes" id="UP000678374"/>
    </source>
</evidence>
<dbReference type="Proteomes" id="UP000678374">
    <property type="component" value="Unassembled WGS sequence"/>
</dbReference>
<dbReference type="RefSeq" id="WP_210801457.1">
    <property type="nucleotide sequence ID" value="NZ_JAGQDE010000005.1"/>
</dbReference>
<evidence type="ECO:0000313" key="2">
    <source>
        <dbReference type="EMBL" id="MBQ0958946.1"/>
    </source>
</evidence>
<dbReference type="EMBL" id="JAGQDE010000005">
    <property type="protein sequence ID" value="MBQ0958946.1"/>
    <property type="molecule type" value="Genomic_DNA"/>
</dbReference>
<name>A0A941BFN3_9BURK</name>
<evidence type="ECO:0000259" key="1">
    <source>
        <dbReference type="Pfam" id="PF03118"/>
    </source>
</evidence>
<dbReference type="AlphaFoldDB" id="A0A941BFN3"/>
<accession>A0A941BFN3</accession>
<dbReference type="SUPFAM" id="SSF47789">
    <property type="entry name" value="C-terminal domain of RNA polymerase alpha subunit"/>
    <property type="match status" value="1"/>
</dbReference>
<feature type="domain" description="RNA polymerase alpha subunit C-terminal" evidence="1">
    <location>
        <begin position="122"/>
        <end position="177"/>
    </location>
</feature>
<comment type="caution">
    <text evidence="2">The sequence shown here is derived from an EMBL/GenBank/DDBJ whole genome shotgun (WGS) entry which is preliminary data.</text>
</comment>
<proteinExistence type="predicted"/>
<dbReference type="GO" id="GO:0006351">
    <property type="term" value="P:DNA-templated transcription"/>
    <property type="evidence" value="ECO:0007669"/>
    <property type="project" value="InterPro"/>
</dbReference>
<dbReference type="Pfam" id="PF03118">
    <property type="entry name" value="RNA_pol_A_CTD"/>
    <property type="match status" value="1"/>
</dbReference>
<protein>
    <recommendedName>
        <fullName evidence="1">RNA polymerase alpha subunit C-terminal domain-containing protein</fullName>
    </recommendedName>
</protein>
<dbReference type="GO" id="GO:0003677">
    <property type="term" value="F:DNA binding"/>
    <property type="evidence" value="ECO:0007669"/>
    <property type="project" value="InterPro"/>
</dbReference>
<organism evidence="2 3">
    <name type="scientific">Ideonella aquatica</name>
    <dbReference type="NCBI Taxonomy" id="2824119"/>
    <lineage>
        <taxon>Bacteria</taxon>
        <taxon>Pseudomonadati</taxon>
        <taxon>Pseudomonadota</taxon>
        <taxon>Betaproteobacteria</taxon>
        <taxon>Burkholderiales</taxon>
        <taxon>Sphaerotilaceae</taxon>
        <taxon>Ideonella</taxon>
    </lineage>
</organism>